<dbReference type="InterPro" id="IPR003782">
    <property type="entry name" value="SCO1/SenC"/>
</dbReference>
<proteinExistence type="inferred from homology"/>
<keyword evidence="4" id="KW-0812">Transmembrane</keyword>
<dbReference type="PANTHER" id="PTHR12151">
    <property type="entry name" value="ELECTRON TRANSPORT PROTIN SCO1/SENC FAMILY MEMBER"/>
    <property type="match status" value="1"/>
</dbReference>
<keyword evidence="6" id="KW-1185">Reference proteome</keyword>
<name>A0A9X2CKW0_9GAMM</name>
<keyword evidence="2" id="KW-0186">Copper</keyword>
<organism evidence="5 6">
    <name type="scientific">Shewanella gaetbuli</name>
    <dbReference type="NCBI Taxonomy" id="220752"/>
    <lineage>
        <taxon>Bacteria</taxon>
        <taxon>Pseudomonadati</taxon>
        <taxon>Pseudomonadota</taxon>
        <taxon>Gammaproteobacteria</taxon>
        <taxon>Alteromonadales</taxon>
        <taxon>Shewanellaceae</taxon>
        <taxon>Shewanella</taxon>
    </lineage>
</organism>
<feature type="binding site" evidence="2">
    <location>
        <position position="82"/>
    </location>
    <ligand>
        <name>Cu cation</name>
        <dbReference type="ChEBI" id="CHEBI:23378"/>
    </ligand>
</feature>
<dbReference type="Pfam" id="PF02630">
    <property type="entry name" value="SCO1-SenC"/>
    <property type="match status" value="1"/>
</dbReference>
<dbReference type="SUPFAM" id="SSF52833">
    <property type="entry name" value="Thioredoxin-like"/>
    <property type="match status" value="1"/>
</dbReference>
<gene>
    <name evidence="5" type="ORF">L2672_12470</name>
</gene>
<keyword evidence="4" id="KW-1133">Transmembrane helix</keyword>
<dbReference type="GO" id="GO:0046872">
    <property type="term" value="F:metal ion binding"/>
    <property type="evidence" value="ECO:0007669"/>
    <property type="project" value="UniProtKB-KW"/>
</dbReference>
<accession>A0A9X2CKW0</accession>
<keyword evidence="2" id="KW-0479">Metal-binding</keyword>
<comment type="caution">
    <text evidence="5">The sequence shown here is derived from an EMBL/GenBank/DDBJ whole genome shotgun (WGS) entry which is preliminary data.</text>
</comment>
<dbReference type="EMBL" id="JAKIKP010000009">
    <property type="protein sequence ID" value="MCL1143506.1"/>
    <property type="molecule type" value="Genomic_DNA"/>
</dbReference>
<feature type="disulfide bond" description="Redox-active" evidence="3">
    <location>
        <begin position="82"/>
        <end position="86"/>
    </location>
</feature>
<feature type="binding site" evidence="2">
    <location>
        <position position="169"/>
    </location>
    <ligand>
        <name>Cu cation</name>
        <dbReference type="ChEBI" id="CHEBI:23378"/>
    </ligand>
</feature>
<dbReference type="RefSeq" id="WP_248996183.1">
    <property type="nucleotide sequence ID" value="NZ_JAKIKP010000009.1"/>
</dbReference>
<protein>
    <submittedName>
        <fullName evidence="5">SCO family protein</fullName>
    </submittedName>
</protein>
<evidence type="ECO:0000313" key="6">
    <source>
        <dbReference type="Proteomes" id="UP001139333"/>
    </source>
</evidence>
<reference evidence="5" key="1">
    <citation type="submission" date="2022-01" db="EMBL/GenBank/DDBJ databases">
        <title>Whole genome-based taxonomy of the Shewanellaceae.</title>
        <authorList>
            <person name="Martin-Rodriguez A.J."/>
        </authorList>
    </citation>
    <scope>NUCLEOTIDE SEQUENCE</scope>
    <source>
        <strain evidence="5">DSM 16422</strain>
    </source>
</reference>
<feature type="transmembrane region" description="Helical" evidence="4">
    <location>
        <begin position="6"/>
        <end position="31"/>
    </location>
</feature>
<dbReference type="AlphaFoldDB" id="A0A9X2CKW0"/>
<dbReference type="InterPro" id="IPR036249">
    <property type="entry name" value="Thioredoxin-like_sf"/>
</dbReference>
<feature type="binding site" evidence="2">
    <location>
        <position position="86"/>
    </location>
    <ligand>
        <name>Cu cation</name>
        <dbReference type="ChEBI" id="CHEBI:23378"/>
    </ligand>
</feature>
<keyword evidence="4" id="KW-0472">Membrane</keyword>
<evidence type="ECO:0000313" key="5">
    <source>
        <dbReference type="EMBL" id="MCL1143506.1"/>
    </source>
</evidence>
<evidence type="ECO:0000256" key="4">
    <source>
        <dbReference type="SAM" id="Phobius"/>
    </source>
</evidence>
<dbReference type="Proteomes" id="UP001139333">
    <property type="component" value="Unassembled WGS sequence"/>
</dbReference>
<evidence type="ECO:0000256" key="3">
    <source>
        <dbReference type="PIRSR" id="PIRSR603782-2"/>
    </source>
</evidence>
<dbReference type="PANTHER" id="PTHR12151:SF25">
    <property type="entry name" value="LINALOOL DEHYDRATASE_ISOMERASE DOMAIN-CONTAINING PROTEIN"/>
    <property type="match status" value="1"/>
</dbReference>
<keyword evidence="3" id="KW-1015">Disulfide bond</keyword>
<dbReference type="Gene3D" id="3.40.30.10">
    <property type="entry name" value="Glutaredoxin"/>
    <property type="match status" value="1"/>
</dbReference>
<comment type="similarity">
    <text evidence="1">Belongs to the SCO1/2 family.</text>
</comment>
<evidence type="ECO:0000256" key="2">
    <source>
        <dbReference type="PIRSR" id="PIRSR603782-1"/>
    </source>
</evidence>
<evidence type="ECO:0000256" key="1">
    <source>
        <dbReference type="ARBA" id="ARBA00010996"/>
    </source>
</evidence>
<sequence>MGSKQIWWAVIIIVTAIVSVPAVMLASQYMLSVERGSPMSYGIDGAHLSALAFNWQDVDSQQQTFPLDEPSYTYLFMGFLSCSEICPIRINQLRELESKIDNSAKLRNLPIKFMFITIDPDNDTPAVRQQVIDDQSERFFSAALTAQVLLALSQYLSENIQAHSPIQNHVGNLYLIDPQGSISRMYTSKQLSTDKMLADLQQIIKAS</sequence>